<name>A0A0T6BI84_9BACI</name>
<organism evidence="8 10">
    <name type="scientific">Bacillus glycinifermentans</name>
    <dbReference type="NCBI Taxonomy" id="1664069"/>
    <lineage>
        <taxon>Bacteria</taxon>
        <taxon>Bacillati</taxon>
        <taxon>Bacillota</taxon>
        <taxon>Bacilli</taxon>
        <taxon>Bacillales</taxon>
        <taxon>Bacillaceae</taxon>
        <taxon>Bacillus</taxon>
    </lineage>
</organism>
<dbReference type="GO" id="GO:0006508">
    <property type="term" value="P:proteolysis"/>
    <property type="evidence" value="ECO:0007669"/>
    <property type="project" value="UniProtKB-KW"/>
</dbReference>
<dbReference type="PANTHER" id="PTHR30471:SF3">
    <property type="entry name" value="UPF0758 PROTEIN YEES-RELATED"/>
    <property type="match status" value="1"/>
</dbReference>
<dbReference type="SUPFAM" id="SSF102712">
    <property type="entry name" value="JAB1/MPN domain"/>
    <property type="match status" value="1"/>
</dbReference>
<dbReference type="PANTHER" id="PTHR30471">
    <property type="entry name" value="DNA REPAIR PROTEIN RADC"/>
    <property type="match status" value="1"/>
</dbReference>
<keyword evidence="6" id="KW-0482">Metalloprotease</keyword>
<dbReference type="Pfam" id="PF04002">
    <property type="entry name" value="RadC"/>
    <property type="match status" value="1"/>
</dbReference>
<dbReference type="OrthoDB" id="9804482at2"/>
<evidence type="ECO:0000256" key="4">
    <source>
        <dbReference type="ARBA" id="ARBA00022801"/>
    </source>
</evidence>
<dbReference type="InterPro" id="IPR001405">
    <property type="entry name" value="UPF0758"/>
</dbReference>
<dbReference type="GO" id="GO:0046872">
    <property type="term" value="F:metal ion binding"/>
    <property type="evidence" value="ECO:0007669"/>
    <property type="project" value="UniProtKB-KW"/>
</dbReference>
<reference evidence="9 11" key="3">
    <citation type="submission" date="2023-03" db="EMBL/GenBank/DDBJ databases">
        <title>Agriculturally important microbes genome sequencing.</title>
        <authorList>
            <person name="Dunlap C."/>
        </authorList>
    </citation>
    <scope>NUCLEOTIDE SEQUENCE [LARGE SCALE GENOMIC DNA]</scope>
    <source>
        <strain evidence="9 11">CBP-3203</strain>
    </source>
</reference>
<proteinExistence type="inferred from homology"/>
<keyword evidence="4" id="KW-0378">Hydrolase</keyword>
<reference evidence="8 10" key="1">
    <citation type="journal article" date="2015" name="Int. J. Syst. Evol. Microbiol.">
        <title>Bacillus glycinifermentans sp. nov., isolated from fermented soybean paste.</title>
        <authorList>
            <person name="Kim S.J."/>
            <person name="Dunlap C.A."/>
            <person name="Kwon S.W."/>
            <person name="Rooney A.P."/>
        </authorList>
    </citation>
    <scope>NUCLEOTIDE SEQUENCE [LARGE SCALE GENOMIC DNA]</scope>
    <source>
        <strain evidence="8 10">GO-13</strain>
    </source>
</reference>
<dbReference type="Proteomes" id="UP001341297">
    <property type="component" value="Unassembled WGS sequence"/>
</dbReference>
<protein>
    <submittedName>
        <fullName evidence="9">JAB domain-containing protein</fullName>
    </submittedName>
</protein>
<evidence type="ECO:0000256" key="6">
    <source>
        <dbReference type="ARBA" id="ARBA00023049"/>
    </source>
</evidence>
<keyword evidence="2" id="KW-0645">Protease</keyword>
<comment type="similarity">
    <text evidence="1">Belongs to the UPF0758 family.</text>
</comment>
<dbReference type="InterPro" id="IPR025657">
    <property type="entry name" value="RadC_JAB"/>
</dbReference>
<keyword evidence="3" id="KW-0479">Metal-binding</keyword>
<gene>
    <name evidence="8" type="ORF">AB447_209045</name>
    <name evidence="9" type="ORF">P8828_20575</name>
</gene>
<dbReference type="GO" id="GO:0008237">
    <property type="term" value="F:metallopeptidase activity"/>
    <property type="evidence" value="ECO:0007669"/>
    <property type="project" value="UniProtKB-KW"/>
</dbReference>
<dbReference type="PROSITE" id="PS50249">
    <property type="entry name" value="MPN"/>
    <property type="match status" value="1"/>
</dbReference>
<dbReference type="EMBL" id="JARRTL010000027">
    <property type="protein sequence ID" value="MEC0487152.1"/>
    <property type="molecule type" value="Genomic_DNA"/>
</dbReference>
<reference evidence="8" key="2">
    <citation type="submission" date="2015-10" db="EMBL/GenBank/DDBJ databases">
        <authorList>
            <person name="Gilbert D.G."/>
        </authorList>
    </citation>
    <scope>NUCLEOTIDE SEQUENCE</scope>
    <source>
        <strain evidence="8">GO-13</strain>
    </source>
</reference>
<accession>A0A0T6BI84</accession>
<dbReference type="CDD" id="cd08071">
    <property type="entry name" value="MPN_DUF2466"/>
    <property type="match status" value="1"/>
</dbReference>
<feature type="domain" description="MPN" evidence="7">
    <location>
        <begin position="25"/>
        <end position="149"/>
    </location>
</feature>
<dbReference type="RefSeq" id="WP_048356197.1">
    <property type="nucleotide sequence ID" value="NZ_JARRTL010000027.1"/>
</dbReference>
<evidence type="ECO:0000256" key="5">
    <source>
        <dbReference type="ARBA" id="ARBA00022833"/>
    </source>
</evidence>
<dbReference type="Proteomes" id="UP000036168">
    <property type="component" value="Unassembled WGS sequence"/>
</dbReference>
<evidence type="ECO:0000313" key="11">
    <source>
        <dbReference type="Proteomes" id="UP001341297"/>
    </source>
</evidence>
<keyword evidence="5" id="KW-0862">Zinc</keyword>
<dbReference type="InterPro" id="IPR037518">
    <property type="entry name" value="MPN"/>
</dbReference>
<comment type="caution">
    <text evidence="8">The sequence shown here is derived from an EMBL/GenBank/DDBJ whole genome shotgun (WGS) entry which is preliminary data.</text>
</comment>
<evidence type="ECO:0000313" key="9">
    <source>
        <dbReference type="EMBL" id="MEC0487152.1"/>
    </source>
</evidence>
<dbReference type="EMBL" id="LECW02000082">
    <property type="protein sequence ID" value="KRT87103.1"/>
    <property type="molecule type" value="Genomic_DNA"/>
</dbReference>
<evidence type="ECO:0000313" key="10">
    <source>
        <dbReference type="Proteomes" id="UP000036168"/>
    </source>
</evidence>
<evidence type="ECO:0000313" key="8">
    <source>
        <dbReference type="EMBL" id="KRT87103.1"/>
    </source>
</evidence>
<dbReference type="Gene3D" id="3.40.140.10">
    <property type="entry name" value="Cytidine Deaminase, domain 2"/>
    <property type="match status" value="1"/>
</dbReference>
<evidence type="ECO:0000256" key="2">
    <source>
        <dbReference type="ARBA" id="ARBA00022670"/>
    </source>
</evidence>
<evidence type="ECO:0000256" key="3">
    <source>
        <dbReference type="ARBA" id="ARBA00022723"/>
    </source>
</evidence>
<evidence type="ECO:0000259" key="7">
    <source>
        <dbReference type="PROSITE" id="PS50249"/>
    </source>
</evidence>
<sequence>MKPIFEIVSIKQEIKQSDLKGAFDRIADPDILAEIVKHYIRDEDREIFLVLIFNIKMRLTAIHRCSIGAIDEAIVTPREVFKSAILNNAAAIAVAHNHPSSDPTESKKDIETTKRLHRAGDILGIRLLDHIIVAANTDEYVSFKEKGII</sequence>
<keyword evidence="11" id="KW-1185">Reference proteome</keyword>
<dbReference type="AlphaFoldDB" id="A0A0T6BI84"/>
<evidence type="ECO:0000256" key="1">
    <source>
        <dbReference type="ARBA" id="ARBA00010243"/>
    </source>
</evidence>